<dbReference type="EMBL" id="CP113089">
    <property type="protein sequence ID" value="WAB81327.1"/>
    <property type="molecule type" value="Genomic_DNA"/>
</dbReference>
<dbReference type="RefSeq" id="WP_267781077.1">
    <property type="nucleotide sequence ID" value="NZ_CP113089.1"/>
</dbReference>
<keyword evidence="2" id="KW-1185">Reference proteome</keyword>
<dbReference type="Proteomes" id="UP001164706">
    <property type="component" value="Chromosome"/>
</dbReference>
<proteinExistence type="predicted"/>
<protein>
    <submittedName>
        <fullName evidence="1">Uncharacterized protein</fullName>
    </submittedName>
</protein>
<dbReference type="AlphaFoldDB" id="A0A9E8MKR0"/>
<name>A0A9E8MKR0_9MICO</name>
<accession>A0A9E8MKR0</accession>
<dbReference type="KEGG" id="mdb:OVN18_12430"/>
<evidence type="ECO:0000313" key="2">
    <source>
        <dbReference type="Proteomes" id="UP001164706"/>
    </source>
</evidence>
<sequence length="118" mass="12250">MKRIRFSSGSVVTGDAVAAALVEYITSVSTTEGSVPVEIPVLGDDGQTSVSTLVVGADTQIEVSAEDDLHVDHETERFPVPELPSIGLAATVESGPHAERTAVDIDAMMADIDEGLGQ</sequence>
<gene>
    <name evidence="1" type="ORF">OVN18_12430</name>
</gene>
<reference evidence="1" key="1">
    <citation type="submission" date="2022-11" db="EMBL/GenBank/DDBJ databases">
        <title>Description of Microcella daejonensis nov. sp, isolated from riverside soil.</title>
        <authorList>
            <person name="Molina K.M."/>
            <person name="Kim S.B."/>
        </authorList>
    </citation>
    <scope>NUCLEOTIDE SEQUENCE</scope>
    <source>
        <strain evidence="1">MMS21-STM12</strain>
    </source>
</reference>
<organism evidence="1 2">
    <name type="scientific">Microcella daejeonensis</name>
    <dbReference type="NCBI Taxonomy" id="2994971"/>
    <lineage>
        <taxon>Bacteria</taxon>
        <taxon>Bacillati</taxon>
        <taxon>Actinomycetota</taxon>
        <taxon>Actinomycetes</taxon>
        <taxon>Micrococcales</taxon>
        <taxon>Microbacteriaceae</taxon>
        <taxon>Microcella</taxon>
    </lineage>
</organism>
<evidence type="ECO:0000313" key="1">
    <source>
        <dbReference type="EMBL" id="WAB81327.1"/>
    </source>
</evidence>